<comment type="caution">
    <text evidence="1">The sequence shown here is derived from an EMBL/GenBank/DDBJ whole genome shotgun (WGS) entry which is preliminary data.</text>
</comment>
<dbReference type="EMBL" id="LAZR01045694">
    <property type="protein sequence ID" value="KKK98259.1"/>
    <property type="molecule type" value="Genomic_DNA"/>
</dbReference>
<proteinExistence type="predicted"/>
<organism evidence="1">
    <name type="scientific">marine sediment metagenome</name>
    <dbReference type="NCBI Taxonomy" id="412755"/>
    <lineage>
        <taxon>unclassified sequences</taxon>
        <taxon>metagenomes</taxon>
        <taxon>ecological metagenomes</taxon>
    </lineage>
</organism>
<reference evidence="1" key="1">
    <citation type="journal article" date="2015" name="Nature">
        <title>Complex archaea that bridge the gap between prokaryotes and eukaryotes.</title>
        <authorList>
            <person name="Spang A."/>
            <person name="Saw J.H."/>
            <person name="Jorgensen S.L."/>
            <person name="Zaremba-Niedzwiedzka K."/>
            <person name="Martijn J."/>
            <person name="Lind A.E."/>
            <person name="van Eijk R."/>
            <person name="Schleper C."/>
            <person name="Guy L."/>
            <person name="Ettema T.J."/>
        </authorList>
    </citation>
    <scope>NUCLEOTIDE SEQUENCE</scope>
</reference>
<sequence>MADYHNYSFFGQKVGLIVQSSSKNEPLYFLELLKVKKMVLGKNLAMEKEK</sequence>
<protein>
    <submittedName>
        <fullName evidence="1">Uncharacterized protein</fullName>
    </submittedName>
</protein>
<name>A0A0F9C728_9ZZZZ</name>
<evidence type="ECO:0000313" key="1">
    <source>
        <dbReference type="EMBL" id="KKK98259.1"/>
    </source>
</evidence>
<gene>
    <name evidence="1" type="ORF">LCGC14_2644520</name>
</gene>
<accession>A0A0F9C728</accession>
<dbReference type="AlphaFoldDB" id="A0A0F9C728"/>